<protein>
    <submittedName>
        <fullName evidence="1">Uncharacterized protein</fullName>
    </submittedName>
</protein>
<comment type="caution">
    <text evidence="1">The sequence shown here is derived from an EMBL/GenBank/DDBJ whole genome shotgun (WGS) entry which is preliminary data.</text>
</comment>
<keyword evidence="2" id="KW-1185">Reference proteome</keyword>
<evidence type="ECO:0000313" key="2">
    <source>
        <dbReference type="Proteomes" id="UP001054945"/>
    </source>
</evidence>
<dbReference type="AlphaFoldDB" id="A0AAV4P0R5"/>
<sequence>MILNQSGANQKHECYLLNTTLYRVFATVDYIQRQRPVRQQTVKIHYDPIFQRFFPFKGKEAFHFYSHTWFTMDEEMGRKEFERTIFFLRKRRKEDGDESSCEVTHRRRTEK</sequence>
<name>A0AAV4P0R5_CAEEX</name>
<gene>
    <name evidence="1" type="ORF">CEXT_504221</name>
</gene>
<dbReference type="Proteomes" id="UP001054945">
    <property type="component" value="Unassembled WGS sequence"/>
</dbReference>
<evidence type="ECO:0000313" key="1">
    <source>
        <dbReference type="EMBL" id="GIX90120.1"/>
    </source>
</evidence>
<proteinExistence type="predicted"/>
<dbReference type="EMBL" id="BPLR01021475">
    <property type="protein sequence ID" value="GIX90120.1"/>
    <property type="molecule type" value="Genomic_DNA"/>
</dbReference>
<organism evidence="1 2">
    <name type="scientific">Caerostris extrusa</name>
    <name type="common">Bark spider</name>
    <name type="synonym">Caerostris bankana</name>
    <dbReference type="NCBI Taxonomy" id="172846"/>
    <lineage>
        <taxon>Eukaryota</taxon>
        <taxon>Metazoa</taxon>
        <taxon>Ecdysozoa</taxon>
        <taxon>Arthropoda</taxon>
        <taxon>Chelicerata</taxon>
        <taxon>Arachnida</taxon>
        <taxon>Araneae</taxon>
        <taxon>Araneomorphae</taxon>
        <taxon>Entelegynae</taxon>
        <taxon>Araneoidea</taxon>
        <taxon>Araneidae</taxon>
        <taxon>Caerostris</taxon>
    </lineage>
</organism>
<accession>A0AAV4P0R5</accession>
<reference evidence="1 2" key="1">
    <citation type="submission" date="2021-06" db="EMBL/GenBank/DDBJ databases">
        <title>Caerostris extrusa draft genome.</title>
        <authorList>
            <person name="Kono N."/>
            <person name="Arakawa K."/>
        </authorList>
    </citation>
    <scope>NUCLEOTIDE SEQUENCE [LARGE SCALE GENOMIC DNA]</scope>
</reference>